<dbReference type="InParanoid" id="B0WFN4"/>
<sequence>MLLKLFNICAFILFIPIYPFVGLFFLTLLSYGALAKRLIRLYYGASFKGFLEGLDAIWNVETGSSRSMLNLLFFVESPLEGHSDIPERFLRDIRKTILEKLKNAPRQPYPRIFWTRRQRFGYCFWTDDSKLTIEDYVRFMEPIGKDGGGGGGSERKFLDEAQLHEFAGKVSNRHLPNGHAACWELLIGTEPVRQGKSDTATTVKYPMMLRLHHTAGDGMAIVKLILDTITGNHAALAARICTPAKPAEEPNKCGGLKLTQLLKLGLNGPAIVLRMIFRKTEKSYLSTTKVTNYKVANWHHEPPVEVPEQAVISIVKRTKQLVEGGRFSDVFLLALASSFQKFFDAKGEPAPEQGISVIVPGRAGSEAKSLKIKNRFTTRHQQLKIGRGVQLDSPDKLSKLRQQLSIIAQGSTCTRSNASHTVTSWFISTLTGMLPVPMLRLVVHSFRVNVVFSILPEIEQVSFQGLRMVDPVLLLPNTGNISVCLAVLTFGNKVHVGILADRTIVSSEEEAHLIVEEVVAEIQRMGKVLDEEQKMTSISFENE</sequence>
<evidence type="ECO:0000256" key="1">
    <source>
        <dbReference type="SAM" id="Phobius"/>
    </source>
</evidence>
<evidence type="ECO:0000313" key="3">
    <source>
        <dbReference type="EMBL" id="EDS26378.1"/>
    </source>
</evidence>
<keyword evidence="1" id="KW-0812">Transmembrane</keyword>
<dbReference type="VEuPathDB" id="VectorBase:CQUJHB010191"/>
<reference evidence="3" key="1">
    <citation type="submission" date="2007-03" db="EMBL/GenBank/DDBJ databases">
        <title>Annotation of Culex pipiens quinquefasciatus.</title>
        <authorList>
            <consortium name="The Broad Institute Genome Sequencing Platform"/>
            <person name="Atkinson P.W."/>
            <person name="Hemingway J."/>
            <person name="Christensen B.M."/>
            <person name="Higgs S."/>
            <person name="Kodira C."/>
            <person name="Hannick L."/>
            <person name="Megy K."/>
            <person name="O'Leary S."/>
            <person name="Pearson M."/>
            <person name="Haas B.J."/>
            <person name="Mauceli E."/>
            <person name="Wortman J.R."/>
            <person name="Lee N.H."/>
            <person name="Guigo R."/>
            <person name="Stanke M."/>
            <person name="Alvarado L."/>
            <person name="Amedeo P."/>
            <person name="Antoine C.H."/>
            <person name="Arensburger P."/>
            <person name="Bidwell S.L."/>
            <person name="Crawford M."/>
            <person name="Camaro F."/>
            <person name="Devon K."/>
            <person name="Engels R."/>
            <person name="Hammond M."/>
            <person name="Howarth C."/>
            <person name="Koehrsen M."/>
            <person name="Lawson D."/>
            <person name="Montgomery P."/>
            <person name="Nene V."/>
            <person name="Nusbaum C."/>
            <person name="Puiu D."/>
            <person name="Romero-Severson J."/>
            <person name="Severson D.W."/>
            <person name="Shumway M."/>
            <person name="Sisk P."/>
            <person name="Stolte C."/>
            <person name="Zeng Q."/>
            <person name="Eisenstadt E."/>
            <person name="Fraser-Liggett C."/>
            <person name="Strausberg R."/>
            <person name="Galagan J."/>
            <person name="Birren B."/>
            <person name="Collins F.H."/>
        </authorList>
    </citation>
    <scope>NUCLEOTIDE SEQUENCE [LARGE SCALE GENOMIC DNA]</scope>
    <source>
        <strain evidence="3">JHB</strain>
    </source>
</reference>
<name>B0WFN4_CULQU</name>
<dbReference type="VEuPathDB" id="VectorBase:CPIJ005199"/>
<feature type="transmembrane region" description="Helical" evidence="1">
    <location>
        <begin position="12"/>
        <end position="34"/>
    </location>
</feature>
<accession>B0WFN4</accession>
<evidence type="ECO:0000259" key="2">
    <source>
        <dbReference type="Pfam" id="PF06974"/>
    </source>
</evidence>
<dbReference type="HOGENOM" id="CLU_032426_0_0_1"/>
<dbReference type="Proteomes" id="UP000002320">
    <property type="component" value="Unassembled WGS sequence"/>
</dbReference>
<dbReference type="InterPro" id="IPR009721">
    <property type="entry name" value="O-acyltransferase_WSD1_C"/>
</dbReference>
<keyword evidence="5" id="KW-1185">Reference proteome</keyword>
<dbReference type="AlphaFoldDB" id="B0WFN4"/>
<keyword evidence="1" id="KW-0472">Membrane</keyword>
<keyword evidence="1" id="KW-1133">Transmembrane helix</keyword>
<dbReference type="VEuPathDB" id="VectorBase:CQUJHB003656"/>
<dbReference type="EMBL" id="DS231920">
    <property type="protein sequence ID" value="EDS26378.1"/>
    <property type="molecule type" value="Genomic_DNA"/>
</dbReference>
<dbReference type="EnsemblMetazoa" id="CPIJ005199-RA">
    <property type="protein sequence ID" value="CPIJ005199-PA"/>
    <property type="gene ID" value="CPIJ005199"/>
</dbReference>
<gene>
    <name evidence="4" type="primary">6037632</name>
    <name evidence="3" type="ORF">CpipJ_CPIJ005199</name>
</gene>
<reference evidence="4" key="2">
    <citation type="submission" date="2020-05" db="UniProtKB">
        <authorList>
            <consortium name="EnsemblMetazoa"/>
        </authorList>
    </citation>
    <scope>IDENTIFICATION</scope>
    <source>
        <strain evidence="4">JHB</strain>
    </source>
</reference>
<organism>
    <name type="scientific">Culex quinquefasciatus</name>
    <name type="common">Southern house mosquito</name>
    <name type="synonym">Culex pungens</name>
    <dbReference type="NCBI Taxonomy" id="7176"/>
    <lineage>
        <taxon>Eukaryota</taxon>
        <taxon>Metazoa</taxon>
        <taxon>Ecdysozoa</taxon>
        <taxon>Arthropoda</taxon>
        <taxon>Hexapoda</taxon>
        <taxon>Insecta</taxon>
        <taxon>Pterygota</taxon>
        <taxon>Neoptera</taxon>
        <taxon>Endopterygota</taxon>
        <taxon>Diptera</taxon>
        <taxon>Nematocera</taxon>
        <taxon>Culicoidea</taxon>
        <taxon>Culicidae</taxon>
        <taxon>Culicinae</taxon>
        <taxon>Culicini</taxon>
        <taxon>Culex</taxon>
        <taxon>Culex</taxon>
    </lineage>
</organism>
<evidence type="ECO:0000313" key="5">
    <source>
        <dbReference type="Proteomes" id="UP000002320"/>
    </source>
</evidence>
<dbReference type="eggNOG" id="ENOG502RZT4">
    <property type="taxonomic scope" value="Eukaryota"/>
</dbReference>
<dbReference type="OMA" id="VEVHHAI"/>
<proteinExistence type="predicted"/>
<dbReference type="KEGG" id="cqu:CpipJ_CPIJ005199"/>
<evidence type="ECO:0000313" key="4">
    <source>
        <dbReference type="EnsemblMetazoa" id="CPIJ005199-PA"/>
    </source>
</evidence>
<protein>
    <recommendedName>
        <fullName evidence="2">O-acyltransferase WSD1 C-terminal domain-containing protein</fullName>
    </recommendedName>
</protein>
<dbReference type="OrthoDB" id="619536at2759"/>
<feature type="domain" description="O-acyltransferase WSD1 C-terminal" evidence="2">
    <location>
        <begin position="411"/>
        <end position="510"/>
    </location>
</feature>
<dbReference type="Pfam" id="PF06974">
    <property type="entry name" value="WS_DGAT_C"/>
    <property type="match status" value="1"/>
</dbReference>